<dbReference type="AlphaFoldDB" id="A0A7X8XZB9"/>
<comment type="caution">
    <text evidence="1">The sequence shown here is derived from an EMBL/GenBank/DDBJ whole genome shotgun (WGS) entry which is preliminary data.</text>
</comment>
<dbReference type="RefSeq" id="WP_168885746.1">
    <property type="nucleotide sequence ID" value="NZ_JABAIL010000023.1"/>
</dbReference>
<accession>A0A7X8XZB9</accession>
<dbReference type="EMBL" id="JABAIL010000023">
    <property type="protein sequence ID" value="NLR95041.1"/>
    <property type="molecule type" value="Genomic_DNA"/>
</dbReference>
<protein>
    <submittedName>
        <fullName evidence="1">Uncharacterized protein</fullName>
    </submittedName>
</protein>
<proteinExistence type="predicted"/>
<evidence type="ECO:0000313" key="1">
    <source>
        <dbReference type="EMBL" id="NLR95041.1"/>
    </source>
</evidence>
<dbReference type="PROSITE" id="PS51257">
    <property type="entry name" value="PROKAR_LIPOPROTEIN"/>
    <property type="match status" value="1"/>
</dbReference>
<sequence length="183" mass="20839">MMKHSIILFILIFSMSCSYKEESFSRYLLTLDKLKLPLSYNTHTQIEPSVGYDSTLFNQYKCSWTYKPSGILYETKNSVGVIEYSVGDIGTTPVLVTYNLKGIKIDSLFILKNVGFWETGQNLESAVLTSNNTIVITDTIKTWKLDQNYEIIESTVEVDISRSTYQIKENGLIQKSENQSGKI</sequence>
<organism evidence="1 2">
    <name type="scientific">Flammeovirga agarivorans</name>
    <dbReference type="NCBI Taxonomy" id="2726742"/>
    <lineage>
        <taxon>Bacteria</taxon>
        <taxon>Pseudomonadati</taxon>
        <taxon>Bacteroidota</taxon>
        <taxon>Cytophagia</taxon>
        <taxon>Cytophagales</taxon>
        <taxon>Flammeovirgaceae</taxon>
        <taxon>Flammeovirga</taxon>
    </lineage>
</organism>
<reference evidence="1 2" key="1">
    <citation type="submission" date="2020-04" db="EMBL/GenBank/DDBJ databases">
        <title>Flammeovirga sp. SR4, a novel species isolated from seawater.</title>
        <authorList>
            <person name="Wang X."/>
        </authorList>
    </citation>
    <scope>NUCLEOTIDE SEQUENCE [LARGE SCALE GENOMIC DNA]</scope>
    <source>
        <strain evidence="1 2">SR4</strain>
    </source>
</reference>
<gene>
    <name evidence="1" type="ORF">HGP29_27825</name>
</gene>
<evidence type="ECO:0000313" key="2">
    <source>
        <dbReference type="Proteomes" id="UP000585050"/>
    </source>
</evidence>
<keyword evidence="2" id="KW-1185">Reference proteome</keyword>
<dbReference type="Proteomes" id="UP000585050">
    <property type="component" value="Unassembled WGS sequence"/>
</dbReference>
<name>A0A7X8XZB9_9BACT</name>